<feature type="domain" description="Response regulatory" evidence="2">
    <location>
        <begin position="7"/>
        <end position="124"/>
    </location>
</feature>
<dbReference type="PANTHER" id="PTHR45228">
    <property type="entry name" value="CYCLIC DI-GMP PHOSPHODIESTERASE TM_0186-RELATED"/>
    <property type="match status" value="1"/>
</dbReference>
<dbReference type="Pfam" id="PF13487">
    <property type="entry name" value="HD_5"/>
    <property type="match status" value="1"/>
</dbReference>
<dbReference type="Pfam" id="PF13426">
    <property type="entry name" value="PAS_9"/>
    <property type="match status" value="1"/>
</dbReference>
<keyword evidence="7" id="KW-1185">Reference proteome</keyword>
<evidence type="ECO:0000259" key="2">
    <source>
        <dbReference type="PROSITE" id="PS50110"/>
    </source>
</evidence>
<dbReference type="InterPro" id="IPR035965">
    <property type="entry name" value="PAS-like_dom_sf"/>
</dbReference>
<dbReference type="InterPro" id="IPR011006">
    <property type="entry name" value="CheY-like_superfamily"/>
</dbReference>
<keyword evidence="1" id="KW-0597">Phosphoprotein</keyword>
<dbReference type="SUPFAM" id="SSF52172">
    <property type="entry name" value="CheY-like"/>
    <property type="match status" value="1"/>
</dbReference>
<dbReference type="CDD" id="cd00156">
    <property type="entry name" value="REC"/>
    <property type="match status" value="1"/>
</dbReference>
<evidence type="ECO:0000313" key="6">
    <source>
        <dbReference type="EMBL" id="SEH09350.1"/>
    </source>
</evidence>
<dbReference type="PROSITE" id="PS51832">
    <property type="entry name" value="HD_GYP"/>
    <property type="match status" value="1"/>
</dbReference>
<accession>A0A1H6FH02</accession>
<evidence type="ECO:0000259" key="3">
    <source>
        <dbReference type="PROSITE" id="PS50112"/>
    </source>
</evidence>
<dbReference type="CDD" id="cd00130">
    <property type="entry name" value="PAS"/>
    <property type="match status" value="1"/>
</dbReference>
<dbReference type="Gene3D" id="3.40.50.2300">
    <property type="match status" value="1"/>
</dbReference>
<dbReference type="GO" id="GO:0071111">
    <property type="term" value="F:cyclic-guanylate-specific phosphodiesterase activity"/>
    <property type="evidence" value="ECO:0007669"/>
    <property type="project" value="UniProtKB-EC"/>
</dbReference>
<sequence length="459" mass="52023">MSTDALHIMLVEDNPDDAQLIQEMLIDAALEIADLKICEHLASALEQLKTRQFDIILLDLSLPDSQGLQTIQYIFEHSATLPIVVLTGNCNEAQANQAVKLGAQDYLLKDQLNGILLSHAIRYAIERQQLMEELRDNEQRYRGLFEGESDAVLVFDAETFQVEDANQAMRELLGYTQNELIFCGITQLCCTPQQIQALLVDDIQRKERVSIPDQALQHKDGTLVRVEISLGSYRQSGQRKVVASMRDISERLEAEAQRKHYLEQQRQTLFQTVEVMALTLEKRDPYTAGHQKRVAKIATIIATQMGWSSQRIQGLYLGGLIHDIGKIYIPAEILNRSGVLSKLEMKLIRSHPQVGYDIVKEVKFPWPVAEMVRQHQERYDGSGYPLGLKGNEILPEGHILGVADVIEAMVSHRPYRPAKTMEVTIEEIHSQRGLRYAPEVVDAVLSLYQQDTKIFILDN</sequence>
<dbReference type="EMBL" id="FMSV02000561">
    <property type="protein sequence ID" value="SEH09350.1"/>
    <property type="molecule type" value="Genomic_DNA"/>
</dbReference>
<dbReference type="InterPro" id="IPR000014">
    <property type="entry name" value="PAS"/>
</dbReference>
<dbReference type="InterPro" id="IPR001789">
    <property type="entry name" value="Sig_transdc_resp-reg_receiver"/>
</dbReference>
<evidence type="ECO:0000313" key="7">
    <source>
        <dbReference type="Proteomes" id="UP000236724"/>
    </source>
</evidence>
<dbReference type="Gene3D" id="3.30.450.20">
    <property type="entry name" value="PAS domain"/>
    <property type="match status" value="1"/>
</dbReference>
<protein>
    <submittedName>
        <fullName evidence="6">Cyclic di-GMP phosphodiesterase response regulator RpfG</fullName>
        <ecNumber evidence="6">3.1.4.52</ecNumber>
    </submittedName>
</protein>
<organism evidence="6 7">
    <name type="scientific">Candidatus Venteria ishoeyi</name>
    <dbReference type="NCBI Taxonomy" id="1899563"/>
    <lineage>
        <taxon>Bacteria</taxon>
        <taxon>Pseudomonadati</taxon>
        <taxon>Pseudomonadota</taxon>
        <taxon>Gammaproteobacteria</taxon>
        <taxon>Thiotrichales</taxon>
        <taxon>Thiotrichaceae</taxon>
        <taxon>Venteria</taxon>
    </lineage>
</organism>
<dbReference type="EC" id="3.1.4.52" evidence="6"/>
<dbReference type="AlphaFoldDB" id="A0A1H6FH02"/>
<dbReference type="SUPFAM" id="SSF109604">
    <property type="entry name" value="HD-domain/PDEase-like"/>
    <property type="match status" value="1"/>
</dbReference>
<evidence type="ECO:0000256" key="1">
    <source>
        <dbReference type="PROSITE-ProRule" id="PRU00169"/>
    </source>
</evidence>
<dbReference type="SMART" id="SM00448">
    <property type="entry name" value="REC"/>
    <property type="match status" value="1"/>
</dbReference>
<dbReference type="OrthoDB" id="9816273at2"/>
<dbReference type="PROSITE" id="PS50110">
    <property type="entry name" value="RESPONSE_REGULATORY"/>
    <property type="match status" value="1"/>
</dbReference>
<dbReference type="SUPFAM" id="SSF55785">
    <property type="entry name" value="PYP-like sensor domain (PAS domain)"/>
    <property type="match status" value="1"/>
</dbReference>
<dbReference type="Gene3D" id="1.10.3210.10">
    <property type="entry name" value="Hypothetical protein af1432"/>
    <property type="match status" value="1"/>
</dbReference>
<reference evidence="6 7" key="1">
    <citation type="submission" date="2016-10" db="EMBL/GenBank/DDBJ databases">
        <authorList>
            <person name="de Groot N.N."/>
        </authorList>
    </citation>
    <scope>NUCLEOTIDE SEQUENCE [LARGE SCALE GENOMIC DNA]</scope>
    <source>
        <strain evidence="6">MBHS1</strain>
    </source>
</reference>
<dbReference type="GO" id="GO:0000160">
    <property type="term" value="P:phosphorelay signal transduction system"/>
    <property type="evidence" value="ECO:0007669"/>
    <property type="project" value="InterPro"/>
</dbReference>
<name>A0A1H6FH02_9GAMM</name>
<feature type="modified residue" description="4-aspartylphosphate" evidence="1">
    <location>
        <position position="59"/>
    </location>
</feature>
<dbReference type="NCBIfam" id="TIGR00277">
    <property type="entry name" value="HDIG"/>
    <property type="match status" value="1"/>
</dbReference>
<dbReference type="InterPro" id="IPR037522">
    <property type="entry name" value="HD_GYP_dom"/>
</dbReference>
<dbReference type="Proteomes" id="UP000236724">
    <property type="component" value="Unassembled WGS sequence"/>
</dbReference>
<feature type="domain" description="HD-GYP" evidence="4">
    <location>
        <begin position="265"/>
        <end position="459"/>
    </location>
</feature>
<dbReference type="NCBIfam" id="TIGR00229">
    <property type="entry name" value="sensory_box"/>
    <property type="match status" value="1"/>
</dbReference>
<dbReference type="InterPro" id="IPR006675">
    <property type="entry name" value="HDIG_dom"/>
</dbReference>
<dbReference type="CDD" id="cd00077">
    <property type="entry name" value="HDc"/>
    <property type="match status" value="1"/>
</dbReference>
<dbReference type="PROSITE" id="PS50112">
    <property type="entry name" value="PAS"/>
    <property type="match status" value="1"/>
</dbReference>
<dbReference type="SMART" id="SM00471">
    <property type="entry name" value="HDc"/>
    <property type="match status" value="1"/>
</dbReference>
<keyword evidence="6" id="KW-0378">Hydrolase</keyword>
<feature type="domain" description="PAS" evidence="3">
    <location>
        <begin position="137"/>
        <end position="181"/>
    </location>
</feature>
<gene>
    <name evidence="6" type="primary">rpfG_8</name>
    <name evidence="5" type="synonym">rpfG_7</name>
    <name evidence="5" type="ORF">MBHS_05119</name>
    <name evidence="6" type="ORF">MBHS_05245</name>
</gene>
<proteinExistence type="predicted"/>
<evidence type="ECO:0000313" key="5">
    <source>
        <dbReference type="EMBL" id="SEH09225.1"/>
    </source>
</evidence>
<dbReference type="InterPro" id="IPR003607">
    <property type="entry name" value="HD/PDEase_dom"/>
</dbReference>
<dbReference type="EMBL" id="FMSV02000558">
    <property type="protein sequence ID" value="SEH09225.1"/>
    <property type="molecule type" value="Genomic_DNA"/>
</dbReference>
<evidence type="ECO:0000259" key="4">
    <source>
        <dbReference type="PROSITE" id="PS51832"/>
    </source>
</evidence>
<dbReference type="RefSeq" id="WP_103922689.1">
    <property type="nucleotide sequence ID" value="NZ_FMSV02000558.1"/>
</dbReference>
<dbReference type="InterPro" id="IPR052020">
    <property type="entry name" value="Cyclic_di-GMP/3'3'-cGAMP_PDE"/>
</dbReference>
<dbReference type="Pfam" id="PF00072">
    <property type="entry name" value="Response_reg"/>
    <property type="match status" value="1"/>
</dbReference>